<name>A0A447G8X2_9MYCO</name>
<keyword evidence="2" id="KW-1185">Reference proteome</keyword>
<proteinExistence type="predicted"/>
<dbReference type="EMBL" id="LR130759">
    <property type="protein sequence ID" value="VDM86958.1"/>
    <property type="molecule type" value="Genomic_DNA"/>
</dbReference>
<evidence type="ECO:0000313" key="1">
    <source>
        <dbReference type="EMBL" id="VDM86958.1"/>
    </source>
</evidence>
<gene>
    <name evidence="1" type="ORF">MB901379_00487</name>
</gene>
<dbReference type="RefSeq" id="WP_158015190.1">
    <property type="nucleotide sequence ID" value="NZ_CBCSKE010000027.1"/>
</dbReference>
<protein>
    <submittedName>
        <fullName evidence="1">Uncharacterized protein</fullName>
    </submittedName>
</protein>
<dbReference type="Proteomes" id="UP000269998">
    <property type="component" value="Chromosome"/>
</dbReference>
<dbReference type="KEGG" id="mbai:MB901379_00487"/>
<sequence>MTAELSPDEIRAALYGLGEFRDRRAIMGRPVPPSITALLSRLETIHRCPMADVMADVSRTRHVSPGDATNSGEWIGTKEAARMLGWHPRKVQRHAADLDGKHLGGRLWFQTRTVREYMKDAERQQK</sequence>
<dbReference type="OrthoDB" id="4751090at2"/>
<reference evidence="2" key="1">
    <citation type="submission" date="2018-02" db="EMBL/GenBank/DDBJ databases">
        <authorList>
            <person name="Seth-Smith MB H."/>
            <person name="Seth-Smith H."/>
        </authorList>
    </citation>
    <scope>NUCLEOTIDE SEQUENCE [LARGE SCALE GENOMIC DNA]</scope>
</reference>
<accession>A0A447G8X2</accession>
<evidence type="ECO:0000313" key="2">
    <source>
        <dbReference type="Proteomes" id="UP000269998"/>
    </source>
</evidence>
<organism evidence="1 2">
    <name type="scientific">Mycobacterium basiliense</name>
    <dbReference type="NCBI Taxonomy" id="2094119"/>
    <lineage>
        <taxon>Bacteria</taxon>
        <taxon>Bacillati</taxon>
        <taxon>Actinomycetota</taxon>
        <taxon>Actinomycetes</taxon>
        <taxon>Mycobacteriales</taxon>
        <taxon>Mycobacteriaceae</taxon>
        <taxon>Mycobacterium</taxon>
    </lineage>
</organism>
<dbReference type="AlphaFoldDB" id="A0A447G8X2"/>